<organism evidence="2 3">
    <name type="scientific">Photobacterium pectinilyticum</name>
    <dbReference type="NCBI Taxonomy" id="2906793"/>
    <lineage>
        <taxon>Bacteria</taxon>
        <taxon>Pseudomonadati</taxon>
        <taxon>Pseudomonadota</taxon>
        <taxon>Gammaproteobacteria</taxon>
        <taxon>Vibrionales</taxon>
        <taxon>Vibrionaceae</taxon>
        <taxon>Photobacterium</taxon>
    </lineage>
</organism>
<name>A0ABT1N773_9GAMM</name>
<accession>A0ABT1N773</accession>
<evidence type="ECO:0000256" key="1">
    <source>
        <dbReference type="SAM" id="Phobius"/>
    </source>
</evidence>
<dbReference type="EMBL" id="JANEYT010000079">
    <property type="protein sequence ID" value="MCQ1060604.1"/>
    <property type="molecule type" value="Genomic_DNA"/>
</dbReference>
<sequence length="71" mass="7853">MSKQLSLFVIFLGLVSSAVGMYRIMPSDFFSVAVMAEKFIATIQIIGGVILIYGGLLYFKRDKGTEDDNLL</sequence>
<keyword evidence="3" id="KW-1185">Reference proteome</keyword>
<dbReference type="RefSeq" id="WP_255044684.1">
    <property type="nucleotide sequence ID" value="NZ_JANEYT010000079.1"/>
</dbReference>
<feature type="transmembrane region" description="Helical" evidence="1">
    <location>
        <begin position="39"/>
        <end position="59"/>
    </location>
</feature>
<protein>
    <submittedName>
        <fullName evidence="2">Uncharacterized protein</fullName>
    </submittedName>
</protein>
<dbReference type="Proteomes" id="UP001524460">
    <property type="component" value="Unassembled WGS sequence"/>
</dbReference>
<comment type="caution">
    <text evidence="2">The sequence shown here is derived from an EMBL/GenBank/DDBJ whole genome shotgun (WGS) entry which is preliminary data.</text>
</comment>
<reference evidence="2 3" key="1">
    <citation type="submission" date="2022-07" db="EMBL/GenBank/DDBJ databases">
        <title>Photobacterium pectinilyticum sp. nov., a marine bacterium isolated from surface seawater of Qingdao offshore.</title>
        <authorList>
            <person name="Wang X."/>
        </authorList>
    </citation>
    <scope>NUCLEOTIDE SEQUENCE [LARGE SCALE GENOMIC DNA]</scope>
    <source>
        <strain evidence="2 3">ZSDE20</strain>
    </source>
</reference>
<evidence type="ECO:0000313" key="3">
    <source>
        <dbReference type="Proteomes" id="UP001524460"/>
    </source>
</evidence>
<keyword evidence="1" id="KW-0472">Membrane</keyword>
<evidence type="ECO:0000313" key="2">
    <source>
        <dbReference type="EMBL" id="MCQ1060604.1"/>
    </source>
</evidence>
<proteinExistence type="predicted"/>
<keyword evidence="1" id="KW-0812">Transmembrane</keyword>
<keyword evidence="1" id="KW-1133">Transmembrane helix</keyword>
<gene>
    <name evidence="2" type="ORF">NHN17_21395</name>
</gene>